<keyword evidence="2" id="KW-0378">Hydrolase</keyword>
<dbReference type="SUPFAM" id="SSF56300">
    <property type="entry name" value="Metallo-dependent phosphatases"/>
    <property type="match status" value="1"/>
</dbReference>
<sequence length="270" mass="30949">MKKLIICLLCISIFFIDIYFEKNFPKIRFVSIKSNKRPVGKNLKILQISDVHNKKFPRENRSLLKKIEKIKPDVIVITGDLIDGKTKNFENTYSFVEQLVKFNANTYFVSGNHEWRNKNMKSFMNGIEERNLIVLNNANTTFSKEKNSINICGIDDPYSNHEEAYKAFEKIDKGNFTVLLSHSPDIIMKGKNLPVDLILCGHTHGGQVRLPLIGAIVVPGQGLFPKYDKGMFKVWKDTILYIDSGLGTSVWPLRFFNRSQMSLITIEGQI</sequence>
<reference evidence="4 5" key="1">
    <citation type="submission" date="2019-03" db="EMBL/GenBank/DDBJ databases">
        <title>Genomic Encyclopedia of Type Strains, Phase IV (KMG-IV): sequencing the most valuable type-strain genomes for metagenomic binning, comparative biology and taxonomic classification.</title>
        <authorList>
            <person name="Goeker M."/>
        </authorList>
    </citation>
    <scope>NUCLEOTIDE SEQUENCE [LARGE SCALE GENOMIC DNA]</scope>
    <source>
        <strain evidence="4 5">DSM 102940</strain>
    </source>
</reference>
<protein>
    <recommendedName>
        <fullName evidence="3">Calcineurin-like phosphoesterase domain-containing protein</fullName>
    </recommendedName>
</protein>
<dbReference type="InterPro" id="IPR029052">
    <property type="entry name" value="Metallo-depent_PP-like"/>
</dbReference>
<dbReference type="CDD" id="cd07385">
    <property type="entry name" value="MPP_YkuE_C"/>
    <property type="match status" value="1"/>
</dbReference>
<evidence type="ECO:0000256" key="1">
    <source>
        <dbReference type="ARBA" id="ARBA00022723"/>
    </source>
</evidence>
<dbReference type="GO" id="GO:0008758">
    <property type="term" value="F:UDP-2,3-diacylglucosamine hydrolase activity"/>
    <property type="evidence" value="ECO:0007669"/>
    <property type="project" value="TreeGrafter"/>
</dbReference>
<accession>A0A4R2KQV5</accession>
<dbReference type="PANTHER" id="PTHR31302">
    <property type="entry name" value="TRANSMEMBRANE PROTEIN WITH METALLOPHOSPHOESTERASE DOMAIN-RELATED"/>
    <property type="match status" value="1"/>
</dbReference>
<dbReference type="RefSeq" id="WP_132247858.1">
    <property type="nucleotide sequence ID" value="NZ_SLWV01000036.1"/>
</dbReference>
<keyword evidence="1" id="KW-0479">Metal-binding</keyword>
<dbReference type="Gene3D" id="3.60.21.10">
    <property type="match status" value="1"/>
</dbReference>
<dbReference type="Proteomes" id="UP000294919">
    <property type="component" value="Unassembled WGS sequence"/>
</dbReference>
<evidence type="ECO:0000256" key="2">
    <source>
        <dbReference type="ARBA" id="ARBA00022801"/>
    </source>
</evidence>
<proteinExistence type="predicted"/>
<dbReference type="Pfam" id="PF00149">
    <property type="entry name" value="Metallophos"/>
    <property type="match status" value="1"/>
</dbReference>
<keyword evidence="5" id="KW-1185">Reference proteome</keyword>
<dbReference type="GO" id="GO:0046872">
    <property type="term" value="F:metal ion binding"/>
    <property type="evidence" value="ECO:0007669"/>
    <property type="project" value="UniProtKB-KW"/>
</dbReference>
<organism evidence="4 5">
    <name type="scientific">Marinisporobacter balticus</name>
    <dbReference type="NCBI Taxonomy" id="2018667"/>
    <lineage>
        <taxon>Bacteria</taxon>
        <taxon>Bacillati</taxon>
        <taxon>Bacillota</taxon>
        <taxon>Clostridia</taxon>
        <taxon>Peptostreptococcales</taxon>
        <taxon>Thermotaleaceae</taxon>
        <taxon>Marinisporobacter</taxon>
    </lineage>
</organism>
<evidence type="ECO:0000313" key="4">
    <source>
        <dbReference type="EMBL" id="TCO68985.1"/>
    </source>
</evidence>
<dbReference type="InterPro" id="IPR051158">
    <property type="entry name" value="Metallophosphoesterase_sf"/>
</dbReference>
<dbReference type="AlphaFoldDB" id="A0A4R2KQV5"/>
<dbReference type="InterPro" id="IPR004843">
    <property type="entry name" value="Calcineurin-like_PHP"/>
</dbReference>
<feature type="domain" description="Calcineurin-like phosphoesterase" evidence="3">
    <location>
        <begin position="43"/>
        <end position="205"/>
    </location>
</feature>
<dbReference type="GO" id="GO:0009245">
    <property type="term" value="P:lipid A biosynthetic process"/>
    <property type="evidence" value="ECO:0007669"/>
    <property type="project" value="TreeGrafter"/>
</dbReference>
<evidence type="ECO:0000259" key="3">
    <source>
        <dbReference type="Pfam" id="PF00149"/>
    </source>
</evidence>
<dbReference type="EMBL" id="SLWV01000036">
    <property type="protein sequence ID" value="TCO68985.1"/>
    <property type="molecule type" value="Genomic_DNA"/>
</dbReference>
<gene>
    <name evidence="4" type="ORF">EV214_13611</name>
</gene>
<dbReference type="PANTHER" id="PTHR31302:SF31">
    <property type="entry name" value="PHOSPHODIESTERASE YAEI"/>
    <property type="match status" value="1"/>
</dbReference>
<dbReference type="OrthoDB" id="9780884at2"/>
<comment type="caution">
    <text evidence="4">The sequence shown here is derived from an EMBL/GenBank/DDBJ whole genome shotgun (WGS) entry which is preliminary data.</text>
</comment>
<evidence type="ECO:0000313" key="5">
    <source>
        <dbReference type="Proteomes" id="UP000294919"/>
    </source>
</evidence>
<dbReference type="GO" id="GO:0016020">
    <property type="term" value="C:membrane"/>
    <property type="evidence" value="ECO:0007669"/>
    <property type="project" value="GOC"/>
</dbReference>
<name>A0A4R2KQV5_9FIRM</name>